<dbReference type="Pfam" id="PF00072">
    <property type="entry name" value="Response_reg"/>
    <property type="match status" value="1"/>
</dbReference>
<dbReference type="Gene3D" id="3.40.50.2300">
    <property type="match status" value="1"/>
</dbReference>
<dbReference type="PRINTS" id="PR00344">
    <property type="entry name" value="BCTRLSENSOR"/>
</dbReference>
<dbReference type="SMART" id="SM00387">
    <property type="entry name" value="HATPase_c"/>
    <property type="match status" value="1"/>
</dbReference>
<evidence type="ECO:0000256" key="4">
    <source>
        <dbReference type="ARBA" id="ARBA00022801"/>
    </source>
</evidence>
<dbReference type="Proteomes" id="UP000248729">
    <property type="component" value="Unassembled WGS sequence"/>
</dbReference>
<dbReference type="InterPro" id="IPR005467">
    <property type="entry name" value="His_kinase_dom"/>
</dbReference>
<dbReference type="Pfam" id="PF02518">
    <property type="entry name" value="HATPase_c"/>
    <property type="match status" value="1"/>
</dbReference>
<dbReference type="InterPro" id="IPR001789">
    <property type="entry name" value="Sig_transdc_resp-reg_receiver"/>
</dbReference>
<keyword evidence="10" id="KW-0808">Transferase</keyword>
<keyword evidence="7" id="KW-0472">Membrane</keyword>
<evidence type="ECO:0000256" key="1">
    <source>
        <dbReference type="ARBA" id="ARBA00000085"/>
    </source>
</evidence>
<dbReference type="GO" id="GO:0016787">
    <property type="term" value="F:hydrolase activity"/>
    <property type="evidence" value="ECO:0007669"/>
    <property type="project" value="UniProtKB-KW"/>
</dbReference>
<keyword evidence="3 6" id="KW-0597">Phosphoprotein</keyword>
<evidence type="ECO:0000256" key="6">
    <source>
        <dbReference type="PROSITE-ProRule" id="PRU00169"/>
    </source>
</evidence>
<dbReference type="InterPro" id="IPR003661">
    <property type="entry name" value="HisK_dim/P_dom"/>
</dbReference>
<dbReference type="Gene3D" id="3.30.565.10">
    <property type="entry name" value="Histidine kinase-like ATPase, C-terminal domain"/>
    <property type="match status" value="1"/>
</dbReference>
<dbReference type="SUPFAM" id="SSF55874">
    <property type="entry name" value="ATPase domain of HSP90 chaperone/DNA topoisomerase II/histidine kinase"/>
    <property type="match status" value="1"/>
</dbReference>
<evidence type="ECO:0000256" key="7">
    <source>
        <dbReference type="SAM" id="Phobius"/>
    </source>
</evidence>
<evidence type="ECO:0000259" key="9">
    <source>
        <dbReference type="PROSITE" id="PS50110"/>
    </source>
</evidence>
<feature type="transmembrane region" description="Helical" evidence="7">
    <location>
        <begin position="12"/>
        <end position="34"/>
    </location>
</feature>
<evidence type="ECO:0000259" key="8">
    <source>
        <dbReference type="PROSITE" id="PS50109"/>
    </source>
</evidence>
<dbReference type="InterPro" id="IPR036097">
    <property type="entry name" value="HisK_dim/P_sf"/>
</dbReference>
<evidence type="ECO:0000313" key="11">
    <source>
        <dbReference type="Proteomes" id="UP000248729"/>
    </source>
</evidence>
<name>A0A329E5R1_VIBDI</name>
<dbReference type="InterPro" id="IPR003594">
    <property type="entry name" value="HATPase_dom"/>
</dbReference>
<dbReference type="RefSeq" id="WP_219726085.1">
    <property type="nucleotide sequence ID" value="NZ_POSM01000007.1"/>
</dbReference>
<evidence type="ECO:0000313" key="10">
    <source>
        <dbReference type="EMBL" id="RAS60066.1"/>
    </source>
</evidence>
<reference evidence="10 11" key="1">
    <citation type="submission" date="2018-06" db="EMBL/GenBank/DDBJ databases">
        <title>Freshwater and sediment microbial communities from various areas in North America, analyzing microbe dynamics in response to fracking.</title>
        <authorList>
            <person name="Lamendella R."/>
        </authorList>
    </citation>
    <scope>NUCLEOTIDE SEQUENCE [LARGE SCALE GENOMIC DNA]</scope>
    <source>
        <strain evidence="10 11">99A</strain>
    </source>
</reference>
<dbReference type="InterPro" id="IPR011006">
    <property type="entry name" value="CheY-like_superfamily"/>
</dbReference>
<feature type="domain" description="Response regulatory" evidence="9">
    <location>
        <begin position="599"/>
        <end position="716"/>
    </location>
</feature>
<feature type="domain" description="Histidine kinase" evidence="8">
    <location>
        <begin position="359"/>
        <end position="579"/>
    </location>
</feature>
<dbReference type="GO" id="GO:0000155">
    <property type="term" value="F:phosphorelay sensor kinase activity"/>
    <property type="evidence" value="ECO:0007669"/>
    <property type="project" value="InterPro"/>
</dbReference>
<gene>
    <name evidence="10" type="ORF">DET48_12334</name>
</gene>
<dbReference type="PROSITE" id="PS50110">
    <property type="entry name" value="RESPONSE_REGULATORY"/>
    <property type="match status" value="1"/>
</dbReference>
<dbReference type="CDD" id="cd12913">
    <property type="entry name" value="PDC1_MCP_like"/>
    <property type="match status" value="1"/>
</dbReference>
<dbReference type="CDD" id="cd00082">
    <property type="entry name" value="HisKA"/>
    <property type="match status" value="1"/>
</dbReference>
<dbReference type="AlphaFoldDB" id="A0A329E5R1"/>
<dbReference type="PANTHER" id="PTHR45339">
    <property type="entry name" value="HYBRID SIGNAL TRANSDUCTION HISTIDINE KINASE J"/>
    <property type="match status" value="1"/>
</dbReference>
<dbReference type="SUPFAM" id="SSF47384">
    <property type="entry name" value="Homodimeric domain of signal transducing histidine kinase"/>
    <property type="match status" value="1"/>
</dbReference>
<keyword evidence="10" id="KW-0418">Kinase</keyword>
<dbReference type="FunFam" id="3.30.565.10:FF:000010">
    <property type="entry name" value="Sensor histidine kinase RcsC"/>
    <property type="match status" value="1"/>
</dbReference>
<accession>A0A329E5R1</accession>
<dbReference type="EMBL" id="QLTR01000023">
    <property type="protein sequence ID" value="RAS60066.1"/>
    <property type="molecule type" value="Genomic_DNA"/>
</dbReference>
<comment type="catalytic activity">
    <reaction evidence="1">
        <text>ATP + protein L-histidine = ADP + protein N-phospho-L-histidine.</text>
        <dbReference type="EC" id="2.7.13.3"/>
    </reaction>
</comment>
<dbReference type="Pfam" id="PF00512">
    <property type="entry name" value="HisKA"/>
    <property type="match status" value="1"/>
</dbReference>
<dbReference type="Gene3D" id="3.30.450.20">
    <property type="entry name" value="PAS domain"/>
    <property type="match status" value="1"/>
</dbReference>
<dbReference type="EC" id="2.7.13.3" evidence="2"/>
<keyword evidence="7" id="KW-0812">Transmembrane</keyword>
<feature type="modified residue" description="4-aspartylphosphate" evidence="6">
    <location>
        <position position="648"/>
    </location>
</feature>
<dbReference type="CDD" id="cd16922">
    <property type="entry name" value="HATPase_EvgS-ArcB-TorS-like"/>
    <property type="match status" value="1"/>
</dbReference>
<protein>
    <recommendedName>
        <fullName evidence="2">histidine kinase</fullName>
        <ecNumber evidence="2">2.7.13.3</ecNumber>
    </recommendedName>
</protein>
<proteinExistence type="predicted"/>
<dbReference type="Gene3D" id="1.10.287.130">
    <property type="match status" value="1"/>
</dbReference>
<evidence type="ECO:0000256" key="3">
    <source>
        <dbReference type="ARBA" id="ARBA00022553"/>
    </source>
</evidence>
<evidence type="ECO:0000256" key="2">
    <source>
        <dbReference type="ARBA" id="ARBA00012438"/>
    </source>
</evidence>
<dbReference type="PROSITE" id="PS50109">
    <property type="entry name" value="HIS_KIN"/>
    <property type="match status" value="1"/>
</dbReference>
<dbReference type="SUPFAM" id="SSF52172">
    <property type="entry name" value="CheY-like"/>
    <property type="match status" value="1"/>
</dbReference>
<dbReference type="InterPro" id="IPR036890">
    <property type="entry name" value="HATPase_C_sf"/>
</dbReference>
<dbReference type="PANTHER" id="PTHR45339:SF1">
    <property type="entry name" value="HYBRID SIGNAL TRANSDUCTION HISTIDINE KINASE J"/>
    <property type="match status" value="1"/>
</dbReference>
<keyword evidence="5" id="KW-0902">Two-component regulatory system</keyword>
<evidence type="ECO:0000256" key="5">
    <source>
        <dbReference type="ARBA" id="ARBA00023012"/>
    </source>
</evidence>
<dbReference type="InterPro" id="IPR004358">
    <property type="entry name" value="Sig_transdc_His_kin-like_C"/>
</dbReference>
<organism evidence="10 11">
    <name type="scientific">Vibrio diazotrophicus</name>
    <dbReference type="NCBI Taxonomy" id="685"/>
    <lineage>
        <taxon>Bacteria</taxon>
        <taxon>Pseudomonadati</taxon>
        <taxon>Pseudomonadota</taxon>
        <taxon>Gammaproteobacteria</taxon>
        <taxon>Vibrionales</taxon>
        <taxon>Vibrionaceae</taxon>
        <taxon>Vibrio</taxon>
    </lineage>
</organism>
<dbReference type="Pfam" id="PF22673">
    <property type="entry name" value="MCP-like_PDC_1"/>
    <property type="match status" value="1"/>
</dbReference>
<dbReference type="SMART" id="SM00448">
    <property type="entry name" value="REC"/>
    <property type="match status" value="1"/>
</dbReference>
<sequence>MEIRSSLKRKSMFALIVYLCFFLATIGSLTYLAVDSPFRKELKQYLDLRAELLSSQVLDPLNRSVGVLQSIVSIAQASESQEEASRMLRSIFSTVDDVVISGGIWPKPFSVDPYIKYKGLFFNRATDGKVDQLHSWNNPESGGYDSEVWYVAGMEEPSGSIFWSPVYVDSFTQIQMITVTSPYYVNGEFAGVATVDLSLQSLTALISLHAERYQLGVSLRDSYGSTITEHNFRLRDGAYVSKYAFGDFNWKLDVVNSHRLVDDDVFDLVMSVEKGILPLLLFCLMLGYYLINRYLINPIVVIAQKVDDSKEGGIIDVPYRSQDEIRYLIDTFNQKTVYLEAEKIKAQASTKSKSIFLATLSHEIRTPMNGVLGMAQILLRGDLKPQQRKQLKSLYESGEHMMSLLNEMLDFSKFEQGHMELDNSKFPLEFIIGSVTSVYSSLCHEKGLQFKVYSEVPANRWYFSDKARIRQILFNLLNNAVKFTSRGFVEVFFSEVKLDGQLYLSIRVRDTGIGIEKAAQEKIFRPFEQAESSTTRRFGGTGLGLAIVKQIAELMEGTVSVNSKVDIGTSFQVNLKIDVCEPELVESNHSRHLSYSGLKVLIVEDNRTNTMIIETFMKNKGFECECVENGELAIQAVANGQFDLILMDNHMPVKDGVEAIHSIRQLEGPQSQVLILGCTADVFKDTRESLLNAGADSIVAKPINAGELDDALYKHINKLYQYHSEMPKLAFSGSAEELLVKLYIAIENKAVGEALDIVELLEHSLELPSDSQLVTALTAVKSHLEEGEIPPKESIDLVTILLSDY</sequence>
<dbReference type="SMART" id="SM00388">
    <property type="entry name" value="HisKA"/>
    <property type="match status" value="1"/>
</dbReference>
<keyword evidence="7" id="KW-1133">Transmembrane helix</keyword>
<dbReference type="CDD" id="cd17546">
    <property type="entry name" value="REC_hyHK_CKI1_RcsC-like"/>
    <property type="match status" value="1"/>
</dbReference>
<comment type="caution">
    <text evidence="10">The sequence shown here is derived from an EMBL/GenBank/DDBJ whole genome shotgun (WGS) entry which is preliminary data.</text>
</comment>
<keyword evidence="4" id="KW-0378">Hydrolase</keyword>